<keyword evidence="2" id="KW-1185">Reference proteome</keyword>
<gene>
    <name evidence="1" type="ORF">Acr_28g0006360</name>
</gene>
<organism evidence="1 2">
    <name type="scientific">Actinidia rufa</name>
    <dbReference type="NCBI Taxonomy" id="165716"/>
    <lineage>
        <taxon>Eukaryota</taxon>
        <taxon>Viridiplantae</taxon>
        <taxon>Streptophyta</taxon>
        <taxon>Embryophyta</taxon>
        <taxon>Tracheophyta</taxon>
        <taxon>Spermatophyta</taxon>
        <taxon>Magnoliopsida</taxon>
        <taxon>eudicotyledons</taxon>
        <taxon>Gunneridae</taxon>
        <taxon>Pentapetalae</taxon>
        <taxon>asterids</taxon>
        <taxon>Ericales</taxon>
        <taxon>Actinidiaceae</taxon>
        <taxon>Actinidia</taxon>
    </lineage>
</organism>
<dbReference type="AlphaFoldDB" id="A0A7J0HAE7"/>
<evidence type="ECO:0000313" key="1">
    <source>
        <dbReference type="EMBL" id="GFZ19931.1"/>
    </source>
</evidence>
<reference evidence="1 2" key="1">
    <citation type="submission" date="2019-07" db="EMBL/GenBank/DDBJ databases">
        <title>De Novo Assembly of kiwifruit Actinidia rufa.</title>
        <authorList>
            <person name="Sugita-Konishi S."/>
            <person name="Sato K."/>
            <person name="Mori E."/>
            <person name="Abe Y."/>
            <person name="Kisaki G."/>
            <person name="Hamano K."/>
            <person name="Suezawa K."/>
            <person name="Otani M."/>
            <person name="Fukuda T."/>
            <person name="Manabe T."/>
            <person name="Gomi K."/>
            <person name="Tabuchi M."/>
            <person name="Akimitsu K."/>
            <person name="Kataoka I."/>
        </authorList>
    </citation>
    <scope>NUCLEOTIDE SEQUENCE [LARGE SCALE GENOMIC DNA]</scope>
    <source>
        <strain evidence="2">cv. Fuchu</strain>
    </source>
</reference>
<protein>
    <submittedName>
        <fullName evidence="1">Uncharacterized protein</fullName>
    </submittedName>
</protein>
<evidence type="ECO:0000313" key="2">
    <source>
        <dbReference type="Proteomes" id="UP000585474"/>
    </source>
</evidence>
<dbReference type="Proteomes" id="UP000585474">
    <property type="component" value="Unassembled WGS sequence"/>
</dbReference>
<dbReference type="EMBL" id="BJWL01000028">
    <property type="protein sequence ID" value="GFZ19931.1"/>
    <property type="molecule type" value="Genomic_DNA"/>
</dbReference>
<accession>A0A7J0HAE7</accession>
<sequence>MGTVRELQEAGVQIKEREVGDDTWAVREAKRRKDQAKKSLKNGKSLFSVGVLLVKGKCRGNKSQMLQLFAHCHAGVREAKLQVRGRDVRVTPDSIVSYLNYTQPQAGNSEYPREDYPSLTEAEYAQAVYERPEEFRAGQEIYFDSASSRTPIN</sequence>
<comment type="caution">
    <text evidence="1">The sequence shown here is derived from an EMBL/GenBank/DDBJ whole genome shotgun (WGS) entry which is preliminary data.</text>
</comment>
<proteinExistence type="predicted"/>
<name>A0A7J0HAE7_9ERIC</name>